<dbReference type="PIRSF" id="PIRSF036458">
    <property type="entry name" value="Butyrate_kin"/>
    <property type="match status" value="1"/>
</dbReference>
<dbReference type="SUPFAM" id="SSF53067">
    <property type="entry name" value="Actin-like ATPase domain"/>
    <property type="match status" value="2"/>
</dbReference>
<dbReference type="Pfam" id="PF00871">
    <property type="entry name" value="Acetate_kinase"/>
    <property type="match status" value="1"/>
</dbReference>
<dbReference type="InterPro" id="IPR023865">
    <property type="entry name" value="Aliphatic_acid_kinase_CS"/>
</dbReference>
<reference evidence="11 12" key="1">
    <citation type="submission" date="2019-04" db="EMBL/GenBank/DDBJ databases">
        <title>Bacillus caeni sp. nov., a bacterium isolated from mangrove sediment.</title>
        <authorList>
            <person name="Huang H."/>
            <person name="Mo K."/>
            <person name="Hu Y."/>
        </authorList>
    </citation>
    <scope>NUCLEOTIDE SEQUENCE [LARGE SCALE GENOMIC DNA]</scope>
    <source>
        <strain evidence="11 12">HB172195</strain>
    </source>
</reference>
<comment type="similarity">
    <text evidence="2 9 10">Belongs to the acetokinase family.</text>
</comment>
<evidence type="ECO:0000256" key="8">
    <source>
        <dbReference type="ARBA" id="ARBA00048596"/>
    </source>
</evidence>
<dbReference type="Proteomes" id="UP000308230">
    <property type="component" value="Unassembled WGS sequence"/>
</dbReference>
<dbReference type="PANTHER" id="PTHR21060">
    <property type="entry name" value="ACETATE KINASE"/>
    <property type="match status" value="1"/>
</dbReference>
<keyword evidence="5 9" id="KW-0547">Nucleotide-binding</keyword>
<comment type="caution">
    <text evidence="11">The sequence shown here is derived from an EMBL/GenBank/DDBJ whole genome shotgun (WGS) entry which is preliminary data.</text>
</comment>
<dbReference type="GO" id="GO:0005524">
    <property type="term" value="F:ATP binding"/>
    <property type="evidence" value="ECO:0007669"/>
    <property type="project" value="UniProtKB-KW"/>
</dbReference>
<dbReference type="InterPro" id="IPR000890">
    <property type="entry name" value="Aliphatic_acid_kin_short-chain"/>
</dbReference>
<dbReference type="InterPro" id="IPR011245">
    <property type="entry name" value="Butyrate_kin"/>
</dbReference>
<evidence type="ECO:0000313" key="12">
    <source>
        <dbReference type="Proteomes" id="UP000308230"/>
    </source>
</evidence>
<dbReference type="CDD" id="cd24011">
    <property type="entry name" value="ASKHA_NBD_BK"/>
    <property type="match status" value="1"/>
</dbReference>
<dbReference type="HAMAP" id="MF_00542">
    <property type="entry name" value="Butyrate_kinase"/>
    <property type="match status" value="1"/>
</dbReference>
<evidence type="ECO:0000256" key="2">
    <source>
        <dbReference type="ARBA" id="ARBA00008748"/>
    </source>
</evidence>
<dbReference type="GO" id="GO:0008776">
    <property type="term" value="F:acetate kinase activity"/>
    <property type="evidence" value="ECO:0007669"/>
    <property type="project" value="TreeGrafter"/>
</dbReference>
<dbReference type="GO" id="GO:0005737">
    <property type="term" value="C:cytoplasm"/>
    <property type="evidence" value="ECO:0007669"/>
    <property type="project" value="UniProtKB-SubCell"/>
</dbReference>
<protein>
    <recommendedName>
        <fullName evidence="9">Probable butyrate kinase</fullName>
        <shortName evidence="9">BK</shortName>
        <ecNumber evidence="9">2.7.2.7</ecNumber>
    </recommendedName>
    <alternativeName>
        <fullName evidence="9">Branched-chain carboxylic acid kinase</fullName>
    </alternativeName>
</protein>
<dbReference type="RefSeq" id="WP_138127709.1">
    <property type="nucleotide sequence ID" value="NZ_SWLG01000011.1"/>
</dbReference>
<dbReference type="GO" id="GO:0006083">
    <property type="term" value="P:acetate metabolic process"/>
    <property type="evidence" value="ECO:0007669"/>
    <property type="project" value="TreeGrafter"/>
</dbReference>
<keyword evidence="12" id="KW-1185">Reference proteome</keyword>
<sequence length="368" mass="40352">MANSEYRLLVINPGSTSTKIGIFDNERGVFEKTIRHNSEEINTYENIIDQYEFRKNVILETLDQEGFNISKLDAVVGRGGLLRPIVGGTYSVNDQMLEDLRNGFSGEHASNLGGIIAFEIASQLNIPSFIVDPVVVDELQPVARLSGVPEIERKSIFHALNQKAVARRVSKQLNQRYEDLRLIVTHMGGGITVGVHENGRVIDVNNGLHGEGPFSPERAGTVPVGDLVSMCFSGHYYADEIMKKLVGQAGFVGYLGTNDAVKVEKMIKEGNEKAELVYEAMAYQVAKEIGAASAVLSGRVDAIILTGGLAYGKEFVEKITERVKWIADVIVHPGENELQALAEGGLRVLRNEEDAKEYPNSPIVEKVI</sequence>
<keyword evidence="3 9" id="KW-0963">Cytoplasm</keyword>
<dbReference type="PRINTS" id="PR00471">
    <property type="entry name" value="ACETATEKNASE"/>
</dbReference>
<evidence type="ECO:0000256" key="10">
    <source>
        <dbReference type="RuleBase" id="RU003835"/>
    </source>
</evidence>
<dbReference type="GO" id="GO:0047761">
    <property type="term" value="F:butyrate kinase activity"/>
    <property type="evidence" value="ECO:0007669"/>
    <property type="project" value="UniProtKB-UniRule"/>
</dbReference>
<dbReference type="PANTHER" id="PTHR21060:SF3">
    <property type="entry name" value="BUTYRATE KINASE 2-RELATED"/>
    <property type="match status" value="1"/>
</dbReference>
<keyword evidence="7 9" id="KW-0067">ATP-binding</keyword>
<dbReference type="InterPro" id="IPR043129">
    <property type="entry name" value="ATPase_NBD"/>
</dbReference>
<evidence type="ECO:0000256" key="9">
    <source>
        <dbReference type="HAMAP-Rule" id="MF_00542"/>
    </source>
</evidence>
<comment type="subcellular location">
    <subcellularLocation>
        <location evidence="1 9">Cytoplasm</location>
    </subcellularLocation>
</comment>
<evidence type="ECO:0000256" key="3">
    <source>
        <dbReference type="ARBA" id="ARBA00022490"/>
    </source>
</evidence>
<name>A0A5R9F045_9BACL</name>
<dbReference type="PROSITE" id="PS01076">
    <property type="entry name" value="ACETATE_KINASE_2"/>
    <property type="match status" value="1"/>
</dbReference>
<proteinExistence type="inferred from homology"/>
<dbReference type="Gene3D" id="3.30.420.40">
    <property type="match status" value="2"/>
</dbReference>
<evidence type="ECO:0000256" key="4">
    <source>
        <dbReference type="ARBA" id="ARBA00022679"/>
    </source>
</evidence>
<gene>
    <name evidence="9" type="primary">buk</name>
    <name evidence="11" type="ORF">FCL54_15800</name>
</gene>
<evidence type="ECO:0000256" key="5">
    <source>
        <dbReference type="ARBA" id="ARBA00022741"/>
    </source>
</evidence>
<dbReference type="OrthoDB" id="9771859at2"/>
<accession>A0A5R9F045</accession>
<evidence type="ECO:0000256" key="1">
    <source>
        <dbReference type="ARBA" id="ARBA00004496"/>
    </source>
</evidence>
<dbReference type="EC" id="2.7.2.7" evidence="9"/>
<dbReference type="AlphaFoldDB" id="A0A5R9F045"/>
<dbReference type="PROSITE" id="PS01075">
    <property type="entry name" value="ACETATE_KINASE_1"/>
    <property type="match status" value="1"/>
</dbReference>
<evidence type="ECO:0000313" key="11">
    <source>
        <dbReference type="EMBL" id="TLS36391.1"/>
    </source>
</evidence>
<dbReference type="NCBIfam" id="NF002834">
    <property type="entry name" value="PRK03011.1-5"/>
    <property type="match status" value="1"/>
</dbReference>
<evidence type="ECO:0000256" key="6">
    <source>
        <dbReference type="ARBA" id="ARBA00022777"/>
    </source>
</evidence>
<keyword evidence="4 9" id="KW-0808">Transferase</keyword>
<dbReference type="EMBL" id="SWLG01000011">
    <property type="protein sequence ID" value="TLS36391.1"/>
    <property type="molecule type" value="Genomic_DNA"/>
</dbReference>
<evidence type="ECO:0000256" key="7">
    <source>
        <dbReference type="ARBA" id="ARBA00022840"/>
    </source>
</evidence>
<keyword evidence="6 9" id="KW-0418">Kinase</keyword>
<comment type="catalytic activity">
    <reaction evidence="8 9">
        <text>butanoate + ATP = butanoyl phosphate + ADP</text>
        <dbReference type="Rhea" id="RHEA:13585"/>
        <dbReference type="ChEBI" id="CHEBI:17968"/>
        <dbReference type="ChEBI" id="CHEBI:30616"/>
        <dbReference type="ChEBI" id="CHEBI:58079"/>
        <dbReference type="ChEBI" id="CHEBI:456216"/>
        <dbReference type="EC" id="2.7.2.7"/>
    </reaction>
</comment>
<organism evidence="11 12">
    <name type="scientific">Exobacillus caeni</name>
    <dbReference type="NCBI Taxonomy" id="2574798"/>
    <lineage>
        <taxon>Bacteria</taxon>
        <taxon>Bacillati</taxon>
        <taxon>Bacillota</taxon>
        <taxon>Bacilli</taxon>
        <taxon>Bacillales</taxon>
        <taxon>Guptibacillaceae</taxon>
        <taxon>Exobacillus</taxon>
    </lineage>
</organism>
<dbReference type="NCBIfam" id="TIGR02707">
    <property type="entry name" value="butyr_kinase"/>
    <property type="match status" value="1"/>
</dbReference>